<proteinExistence type="predicted"/>
<organism evidence="2">
    <name type="scientific">uncultured Cytophagales bacterium</name>
    <dbReference type="NCBI Taxonomy" id="158755"/>
    <lineage>
        <taxon>Bacteria</taxon>
        <taxon>Pseudomonadati</taxon>
        <taxon>Bacteroidota</taxon>
        <taxon>Sphingobacteriia</taxon>
        <taxon>Sphingobacteriales</taxon>
        <taxon>environmental samples</taxon>
    </lineage>
</organism>
<reference evidence="2" key="1">
    <citation type="submission" date="2020-02" db="EMBL/GenBank/DDBJ databases">
        <authorList>
            <person name="Meier V. D."/>
        </authorList>
    </citation>
    <scope>NUCLEOTIDE SEQUENCE</scope>
    <source>
        <strain evidence="2">AVDCRST_MAG56</strain>
    </source>
</reference>
<feature type="domain" description="SnoaL-like" evidence="1">
    <location>
        <begin position="18"/>
        <end position="111"/>
    </location>
</feature>
<dbReference type="Pfam" id="PF12680">
    <property type="entry name" value="SnoaL_2"/>
    <property type="match status" value="1"/>
</dbReference>
<name>A0A6J4KWX4_9SPHI</name>
<dbReference type="Gene3D" id="3.10.450.50">
    <property type="match status" value="1"/>
</dbReference>
<dbReference type="AlphaFoldDB" id="A0A6J4KWX4"/>
<evidence type="ECO:0000259" key="1">
    <source>
        <dbReference type="Pfam" id="PF12680"/>
    </source>
</evidence>
<protein>
    <recommendedName>
        <fullName evidence="1">SnoaL-like domain-containing protein</fullName>
    </recommendedName>
</protein>
<gene>
    <name evidence="2" type="ORF">AVDCRST_MAG56-6794</name>
</gene>
<sequence>MQTLIELTNQYRQLLESGENLAVIDAFYDEGIVQVENDEAPLTGRHTLRQLEMQNLAKVSACRQRIATLLVDERQSIVMGEMTIAFTGKTAGPRKLNQAFVQHWQNGKIVYQRFYYGGFLPDDAPRTDA</sequence>
<dbReference type="EMBL" id="CADCTQ010000558">
    <property type="protein sequence ID" value="CAA9317856.1"/>
    <property type="molecule type" value="Genomic_DNA"/>
</dbReference>
<evidence type="ECO:0000313" key="2">
    <source>
        <dbReference type="EMBL" id="CAA9317856.1"/>
    </source>
</evidence>
<dbReference type="InterPro" id="IPR032710">
    <property type="entry name" value="NTF2-like_dom_sf"/>
</dbReference>
<dbReference type="InterPro" id="IPR037401">
    <property type="entry name" value="SnoaL-like"/>
</dbReference>
<dbReference type="SUPFAM" id="SSF54427">
    <property type="entry name" value="NTF2-like"/>
    <property type="match status" value="1"/>
</dbReference>
<accession>A0A6J4KWX4</accession>